<keyword evidence="2" id="KW-1185">Reference proteome</keyword>
<gene>
    <name evidence="1" type="ORF">M569_03668</name>
</gene>
<accession>S8D181</accession>
<feature type="non-terminal residue" evidence="1">
    <location>
        <position position="110"/>
    </location>
</feature>
<sequence>MKSPLLKLKKLGLHKSETEEILDRFDSPHAGGLNQSAKDVEDMKTCYDGLLSAAAATANCAYEFSESLLEIGYALLETTVVYDNGETGEALSLLGRAQIELQKLFDDYVS</sequence>
<dbReference type="AlphaFoldDB" id="S8D181"/>
<proteinExistence type="predicted"/>
<evidence type="ECO:0000313" key="2">
    <source>
        <dbReference type="Proteomes" id="UP000015453"/>
    </source>
</evidence>
<dbReference type="PANTHER" id="PTHR34119">
    <property type="entry name" value="HYDROXYPROLINE-RICH GLYCOPROTEIN-LIKE"/>
    <property type="match status" value="1"/>
</dbReference>
<dbReference type="OrthoDB" id="1747800at2759"/>
<organism evidence="1 2">
    <name type="scientific">Genlisea aurea</name>
    <dbReference type="NCBI Taxonomy" id="192259"/>
    <lineage>
        <taxon>Eukaryota</taxon>
        <taxon>Viridiplantae</taxon>
        <taxon>Streptophyta</taxon>
        <taxon>Embryophyta</taxon>
        <taxon>Tracheophyta</taxon>
        <taxon>Spermatophyta</taxon>
        <taxon>Magnoliopsida</taxon>
        <taxon>eudicotyledons</taxon>
        <taxon>Gunneridae</taxon>
        <taxon>Pentapetalae</taxon>
        <taxon>asterids</taxon>
        <taxon>lamiids</taxon>
        <taxon>Lamiales</taxon>
        <taxon>Lentibulariaceae</taxon>
        <taxon>Genlisea</taxon>
    </lineage>
</organism>
<protein>
    <submittedName>
        <fullName evidence="1">Uncharacterized protein</fullName>
    </submittedName>
</protein>
<dbReference type="PANTHER" id="PTHR34119:SF21">
    <property type="entry name" value="BAR DOMAIN-CONTAINING PROTEIN"/>
    <property type="match status" value="1"/>
</dbReference>
<evidence type="ECO:0000313" key="1">
    <source>
        <dbReference type="EMBL" id="EPS71091.1"/>
    </source>
</evidence>
<dbReference type="EMBL" id="AUSU01001409">
    <property type="protein sequence ID" value="EPS71091.1"/>
    <property type="molecule type" value="Genomic_DNA"/>
</dbReference>
<comment type="caution">
    <text evidence="1">The sequence shown here is derived from an EMBL/GenBank/DDBJ whole genome shotgun (WGS) entry which is preliminary data.</text>
</comment>
<dbReference type="InterPro" id="IPR037488">
    <property type="entry name" value="At2g33490-like"/>
</dbReference>
<reference evidence="1 2" key="1">
    <citation type="journal article" date="2013" name="BMC Genomics">
        <title>The miniature genome of a carnivorous plant Genlisea aurea contains a low number of genes and short non-coding sequences.</title>
        <authorList>
            <person name="Leushkin E.V."/>
            <person name="Sutormin R.A."/>
            <person name="Nabieva E.R."/>
            <person name="Penin A.A."/>
            <person name="Kondrashov A.S."/>
            <person name="Logacheva M.D."/>
        </authorList>
    </citation>
    <scope>NUCLEOTIDE SEQUENCE [LARGE SCALE GENOMIC DNA]</scope>
</reference>
<name>S8D181_9LAMI</name>
<dbReference type="Proteomes" id="UP000015453">
    <property type="component" value="Unassembled WGS sequence"/>
</dbReference>